<dbReference type="GO" id="GO:0008168">
    <property type="term" value="F:methyltransferase activity"/>
    <property type="evidence" value="ECO:0007669"/>
    <property type="project" value="UniProtKB-KW"/>
</dbReference>
<organism evidence="2 3">
    <name type="scientific">Rhypophila decipiens</name>
    <dbReference type="NCBI Taxonomy" id="261697"/>
    <lineage>
        <taxon>Eukaryota</taxon>
        <taxon>Fungi</taxon>
        <taxon>Dikarya</taxon>
        <taxon>Ascomycota</taxon>
        <taxon>Pezizomycotina</taxon>
        <taxon>Sordariomycetes</taxon>
        <taxon>Sordariomycetidae</taxon>
        <taxon>Sordariales</taxon>
        <taxon>Naviculisporaceae</taxon>
        <taxon>Rhypophila</taxon>
    </lineage>
</organism>
<accession>A0AAN7B154</accession>
<evidence type="ECO:0000313" key="2">
    <source>
        <dbReference type="EMBL" id="KAK4206032.1"/>
    </source>
</evidence>
<keyword evidence="1" id="KW-0472">Membrane</keyword>
<dbReference type="Proteomes" id="UP001301769">
    <property type="component" value="Unassembled WGS sequence"/>
</dbReference>
<keyword evidence="2" id="KW-0808">Transferase</keyword>
<dbReference type="Gene3D" id="1.20.120.1630">
    <property type="match status" value="2"/>
</dbReference>
<feature type="transmembrane region" description="Helical" evidence="1">
    <location>
        <begin position="7"/>
        <end position="25"/>
    </location>
</feature>
<reference evidence="2" key="2">
    <citation type="submission" date="2023-05" db="EMBL/GenBank/DDBJ databases">
        <authorList>
            <consortium name="Lawrence Berkeley National Laboratory"/>
            <person name="Steindorff A."/>
            <person name="Hensen N."/>
            <person name="Bonometti L."/>
            <person name="Westerberg I."/>
            <person name="Brannstrom I.O."/>
            <person name="Guillou S."/>
            <person name="Cros-Aarteil S."/>
            <person name="Calhoun S."/>
            <person name="Haridas S."/>
            <person name="Kuo A."/>
            <person name="Mondo S."/>
            <person name="Pangilinan J."/>
            <person name="Riley R."/>
            <person name="Labutti K."/>
            <person name="Andreopoulos B."/>
            <person name="Lipzen A."/>
            <person name="Chen C."/>
            <person name="Yanf M."/>
            <person name="Daum C."/>
            <person name="Ng V."/>
            <person name="Clum A."/>
            <person name="Ohm R."/>
            <person name="Martin F."/>
            <person name="Silar P."/>
            <person name="Natvig D."/>
            <person name="Lalanne C."/>
            <person name="Gautier V."/>
            <person name="Ament-Velasquez S.L."/>
            <person name="Kruys A."/>
            <person name="Hutchinson M.I."/>
            <person name="Powell A.J."/>
            <person name="Barry K."/>
            <person name="Miller A.N."/>
            <person name="Grigoriev I.V."/>
            <person name="Debuchy R."/>
            <person name="Gladieux P."/>
            <person name="Thoren M.H."/>
            <person name="Johannesson H."/>
        </authorList>
    </citation>
    <scope>NUCLEOTIDE SEQUENCE</scope>
    <source>
        <strain evidence="2">PSN293</strain>
    </source>
</reference>
<evidence type="ECO:0000313" key="3">
    <source>
        <dbReference type="Proteomes" id="UP001301769"/>
    </source>
</evidence>
<dbReference type="EMBL" id="MU858543">
    <property type="protein sequence ID" value="KAK4206032.1"/>
    <property type="molecule type" value="Genomic_DNA"/>
</dbReference>
<reference evidence="2" key="1">
    <citation type="journal article" date="2023" name="Mol. Phylogenet. Evol.">
        <title>Genome-scale phylogeny and comparative genomics of the fungal order Sordariales.</title>
        <authorList>
            <person name="Hensen N."/>
            <person name="Bonometti L."/>
            <person name="Westerberg I."/>
            <person name="Brannstrom I.O."/>
            <person name="Guillou S."/>
            <person name="Cros-Aarteil S."/>
            <person name="Calhoun S."/>
            <person name="Haridas S."/>
            <person name="Kuo A."/>
            <person name="Mondo S."/>
            <person name="Pangilinan J."/>
            <person name="Riley R."/>
            <person name="LaButti K."/>
            <person name="Andreopoulos B."/>
            <person name="Lipzen A."/>
            <person name="Chen C."/>
            <person name="Yan M."/>
            <person name="Daum C."/>
            <person name="Ng V."/>
            <person name="Clum A."/>
            <person name="Steindorff A."/>
            <person name="Ohm R.A."/>
            <person name="Martin F."/>
            <person name="Silar P."/>
            <person name="Natvig D.O."/>
            <person name="Lalanne C."/>
            <person name="Gautier V."/>
            <person name="Ament-Velasquez S.L."/>
            <person name="Kruys A."/>
            <person name="Hutchinson M.I."/>
            <person name="Powell A.J."/>
            <person name="Barry K."/>
            <person name="Miller A.N."/>
            <person name="Grigoriev I.V."/>
            <person name="Debuchy R."/>
            <person name="Gladieux P."/>
            <person name="Hiltunen Thoren M."/>
            <person name="Johannesson H."/>
        </authorList>
    </citation>
    <scope>NUCLEOTIDE SEQUENCE</scope>
    <source>
        <strain evidence="2">PSN293</strain>
    </source>
</reference>
<protein>
    <submittedName>
        <fullName evidence="2">Isoprenylcysteine carboxyl methyltransferase</fullName>
    </submittedName>
</protein>
<gene>
    <name evidence="2" type="ORF">QBC37DRAFT_477048</name>
</gene>
<comment type="caution">
    <text evidence="2">The sequence shown here is derived from an EMBL/GenBank/DDBJ whole genome shotgun (WGS) entry which is preliminary data.</text>
</comment>
<dbReference type="GO" id="GO:0032259">
    <property type="term" value="P:methylation"/>
    <property type="evidence" value="ECO:0007669"/>
    <property type="project" value="UniProtKB-KW"/>
</dbReference>
<keyword evidence="2" id="KW-0489">Methyltransferase</keyword>
<keyword evidence="1" id="KW-1133">Transmembrane helix</keyword>
<proteinExistence type="predicted"/>
<dbReference type="AlphaFoldDB" id="A0AAN7B154"/>
<feature type="transmembrane region" description="Helical" evidence="1">
    <location>
        <begin position="103"/>
        <end position="126"/>
    </location>
</feature>
<feature type="transmembrane region" description="Helical" evidence="1">
    <location>
        <begin position="162"/>
        <end position="183"/>
    </location>
</feature>
<evidence type="ECO:0000256" key="1">
    <source>
        <dbReference type="SAM" id="Phobius"/>
    </source>
</evidence>
<feature type="transmembrane region" description="Helical" evidence="1">
    <location>
        <begin position="58"/>
        <end position="75"/>
    </location>
</feature>
<name>A0AAN7B154_9PEZI</name>
<sequence>MTFSISQVLLASTIVISTYGTYIALSPPNPPRKPPPSTGDTLRAAGIVTWRHFPKLSLSPFFILGLHTSLLALYYPNIPPWLLHPGSDTAPNYDKGDGLNANLITWSAATIIPLILVTGVGIPLQLGAYSTLGKNFTFTLAEPDRLVTGGMYRYGWYGPVKAVYLLGIVVVSSVIILGGWTRVKEEERMLKAKFGEEWVRWNKRTARFVPGVF</sequence>
<keyword evidence="1" id="KW-0812">Transmembrane</keyword>
<keyword evidence="3" id="KW-1185">Reference proteome</keyword>